<feature type="compositionally biased region" description="Basic and acidic residues" evidence="4">
    <location>
        <begin position="61"/>
        <end position="78"/>
    </location>
</feature>
<comment type="caution">
    <text evidence="6">The sequence shown here is derived from an EMBL/GenBank/DDBJ whole genome shotgun (WGS) entry which is preliminary data.</text>
</comment>
<dbReference type="PANTHER" id="PTHR43042">
    <property type="entry name" value="SAM-DEPENDENT METHYLTRANSFERASE"/>
    <property type="match status" value="1"/>
</dbReference>
<dbReference type="Gene3D" id="2.60.40.1180">
    <property type="entry name" value="Golgi alpha-mannosidase II"/>
    <property type="match status" value="1"/>
</dbReference>
<dbReference type="GO" id="GO:0008168">
    <property type="term" value="F:methyltransferase activity"/>
    <property type="evidence" value="ECO:0007669"/>
    <property type="project" value="UniProtKB-KW"/>
</dbReference>
<proteinExistence type="predicted"/>
<evidence type="ECO:0000313" key="7">
    <source>
        <dbReference type="Proteomes" id="UP000435138"/>
    </source>
</evidence>
<dbReference type="Gene3D" id="3.40.50.150">
    <property type="entry name" value="Vaccinia Virus protein VP39"/>
    <property type="match status" value="1"/>
</dbReference>
<accession>A0A6A8A7D5</accession>
<dbReference type="SUPFAM" id="SSF53335">
    <property type="entry name" value="S-adenosyl-L-methionine-dependent methyltransferases"/>
    <property type="match status" value="1"/>
</dbReference>
<feature type="domain" description="S-adenosylmethionine-dependent methyltransferase" evidence="5">
    <location>
        <begin position="189"/>
        <end position="343"/>
    </location>
</feature>
<gene>
    <name evidence="6" type="ORF">GAO09_01410</name>
</gene>
<dbReference type="Proteomes" id="UP000435138">
    <property type="component" value="Unassembled WGS sequence"/>
</dbReference>
<dbReference type="InterPro" id="IPR029063">
    <property type="entry name" value="SAM-dependent_MTases_sf"/>
</dbReference>
<feature type="region of interest" description="Disordered" evidence="4">
    <location>
        <begin position="1"/>
        <end position="96"/>
    </location>
</feature>
<dbReference type="PANTHER" id="PTHR43042:SF2">
    <property type="entry name" value="SAM-DEPENDENT METHYLTRANSFERASE"/>
    <property type="match status" value="1"/>
</dbReference>
<keyword evidence="1 6" id="KW-0489">Methyltransferase</keyword>
<evidence type="ECO:0000259" key="5">
    <source>
        <dbReference type="Pfam" id="PF10672"/>
    </source>
</evidence>
<dbReference type="InterPro" id="IPR013780">
    <property type="entry name" value="Glyco_hydro_b"/>
</dbReference>
<organism evidence="6 7">
    <name type="scientific">Endobacterium cereale</name>
    <dbReference type="NCBI Taxonomy" id="2663029"/>
    <lineage>
        <taxon>Bacteria</taxon>
        <taxon>Pseudomonadati</taxon>
        <taxon>Pseudomonadota</taxon>
        <taxon>Alphaproteobacteria</taxon>
        <taxon>Hyphomicrobiales</taxon>
        <taxon>Rhizobiaceae</taxon>
        <taxon>Endobacterium</taxon>
    </lineage>
</organism>
<reference evidence="6 7" key="1">
    <citation type="submission" date="2019-11" db="EMBL/GenBank/DDBJ databases">
        <title>Genome analysis of Rhizobacterium cereale a novel genus and species isolated from maize roots in North Spain.</title>
        <authorList>
            <person name="Menendez E."/>
            <person name="Flores-Felix J.D."/>
            <person name="Ramirez-Bahena M.-H."/>
            <person name="Igual J.M."/>
            <person name="Garcia-Fraile P."/>
            <person name="Peix A."/>
            <person name="Velazquez E."/>
        </authorList>
    </citation>
    <scope>NUCLEOTIDE SEQUENCE [LARGE SCALE GENOMIC DNA]</scope>
    <source>
        <strain evidence="6 7">RZME27</strain>
    </source>
</reference>
<protein>
    <submittedName>
        <fullName evidence="6">Class I SAM-dependent rRNA methyltransferase</fullName>
    </submittedName>
</protein>
<keyword evidence="7" id="KW-1185">Reference proteome</keyword>
<evidence type="ECO:0000256" key="4">
    <source>
        <dbReference type="SAM" id="MobiDB-lite"/>
    </source>
</evidence>
<dbReference type="AlphaFoldDB" id="A0A6A8A7D5"/>
<evidence type="ECO:0000313" key="6">
    <source>
        <dbReference type="EMBL" id="MQY44731.1"/>
    </source>
</evidence>
<dbReference type="GO" id="GO:0032259">
    <property type="term" value="P:methylation"/>
    <property type="evidence" value="ECO:0007669"/>
    <property type="project" value="UniProtKB-KW"/>
</dbReference>
<dbReference type="CDD" id="cd02440">
    <property type="entry name" value="AdoMet_MTases"/>
    <property type="match status" value="1"/>
</dbReference>
<dbReference type="EMBL" id="WIXI01000022">
    <property type="protein sequence ID" value="MQY44731.1"/>
    <property type="molecule type" value="Genomic_DNA"/>
</dbReference>
<keyword evidence="2 6" id="KW-0808">Transferase</keyword>
<name>A0A6A8A7D5_9HYPH</name>
<evidence type="ECO:0000256" key="1">
    <source>
        <dbReference type="ARBA" id="ARBA00022603"/>
    </source>
</evidence>
<dbReference type="Pfam" id="PF10672">
    <property type="entry name" value="Methyltrans_SAM"/>
    <property type="match status" value="1"/>
</dbReference>
<evidence type="ECO:0000256" key="2">
    <source>
        <dbReference type="ARBA" id="ARBA00022679"/>
    </source>
</evidence>
<dbReference type="RefSeq" id="WP_153352277.1">
    <property type="nucleotide sequence ID" value="NZ_JAYKOO010000003.1"/>
</dbReference>
<dbReference type="InterPro" id="IPR019614">
    <property type="entry name" value="SAM-dep_methyl-trfase"/>
</dbReference>
<evidence type="ECO:0000256" key="3">
    <source>
        <dbReference type="ARBA" id="ARBA00022691"/>
    </source>
</evidence>
<keyword evidence="3" id="KW-0949">S-adenosyl-L-methionine</keyword>
<sequence length="409" mass="45266">MKNKERRPGSRPAGKPAGKTVGKAPGQSAGKSAAKPARPSGKPAGASHNERSSAKPFKATRPQEQRVEAKPRPQRSEHAQFGNLREAEARQAASAEQRLMIKRSGERPPERIPVILESTGAGDFHLIDTGNGLKLEQYGPYRIVRPEAQALWKPALPEHIWDNADAVFTGDTDEDGMGRWRFPKDALGETWPLSLLGIDFLGRFTSFRHVGVFPEQIVHWAWVKEQQEKADRPLKVLNLFGYTGVASLVAAGAGAEVTHVDASKKAIGWARENQALAGLERAPIRWICEDAMKFIQREERRGSKYDIILTDPPKFGRGPNGEVWHLFEHLPNMLDICRELLSPKAVGLVLTAYSIRASFYSIHELMRETMRGAGGVVESGELVIREAGVDGKSHERALSTSLFSRWVPK</sequence>